<proteinExistence type="predicted"/>
<gene>
    <name evidence="1" type="ORF">EG799_05825</name>
</gene>
<dbReference type="SUPFAM" id="SSF109604">
    <property type="entry name" value="HD-domain/PDEase-like"/>
    <property type="match status" value="1"/>
</dbReference>
<accession>A0A3N5DTJ1</accession>
<reference evidence="1 2" key="1">
    <citation type="submission" date="2018-11" db="EMBL/GenBank/DDBJ databases">
        <title>Erythrobacter spongiae sp. nov., isolated from a marine sponge.</title>
        <authorList>
            <person name="Zhuang L."/>
            <person name="Luo L."/>
        </authorList>
    </citation>
    <scope>NUCLEOTIDE SEQUENCE [LARGE SCALE GENOMIC DNA]</scope>
    <source>
        <strain evidence="1 2">HN-E23</strain>
    </source>
</reference>
<keyword evidence="2" id="KW-1185">Reference proteome</keyword>
<evidence type="ECO:0000313" key="1">
    <source>
        <dbReference type="EMBL" id="RPF72711.1"/>
    </source>
</evidence>
<dbReference type="EMBL" id="RPFZ01000001">
    <property type="protein sequence ID" value="RPF72711.1"/>
    <property type="molecule type" value="Genomic_DNA"/>
</dbReference>
<sequence>MTLSPALLPLLRELGDLKRIRSAGRDGTVATRLFEMAWSAWLAGEDRDTVAMRAMAQALAACRLGDLDHAKLGELGMSGDDRRTALERAVDEIAAPLPDDHAAALKTYLDAPLSPPGPLPDAIAALRHQPRAGVTGPGRPRIMLQPEENHAEHSFLVALYASLLAPFYGAPPARSFWHGMVHHLHSAAMPDAGYTGEVLLGDRLGSVIDRARELALAQLPDKPAAVSREHLLEIADDTTPAARAFHAGDVIDRVVEIEQHLKRGAVTMDVVLGDYGLVHDGPVKPFHDRVLAETGLP</sequence>
<comment type="caution">
    <text evidence="1">The sequence shown here is derived from an EMBL/GenBank/DDBJ whole genome shotgun (WGS) entry which is preliminary data.</text>
</comment>
<dbReference type="Proteomes" id="UP000275232">
    <property type="component" value="Unassembled WGS sequence"/>
</dbReference>
<organism evidence="1 2">
    <name type="scientific">Aurantiacibacter spongiae</name>
    <dbReference type="NCBI Taxonomy" id="2488860"/>
    <lineage>
        <taxon>Bacteria</taxon>
        <taxon>Pseudomonadati</taxon>
        <taxon>Pseudomonadota</taxon>
        <taxon>Alphaproteobacteria</taxon>
        <taxon>Sphingomonadales</taxon>
        <taxon>Erythrobacteraceae</taxon>
        <taxon>Aurantiacibacter</taxon>
    </lineage>
</organism>
<dbReference type="OrthoDB" id="1492287at2"/>
<evidence type="ECO:0008006" key="3">
    <source>
        <dbReference type="Google" id="ProtNLM"/>
    </source>
</evidence>
<name>A0A3N5DTJ1_9SPHN</name>
<evidence type="ECO:0000313" key="2">
    <source>
        <dbReference type="Proteomes" id="UP000275232"/>
    </source>
</evidence>
<dbReference type="AlphaFoldDB" id="A0A3N5DTJ1"/>
<dbReference type="Gene3D" id="1.10.3210.10">
    <property type="entry name" value="Hypothetical protein af1432"/>
    <property type="match status" value="1"/>
</dbReference>
<protein>
    <recommendedName>
        <fullName evidence="3">HD domain-containing protein</fullName>
    </recommendedName>
</protein>